<dbReference type="Pfam" id="PF12930">
    <property type="entry name" value="DUF3836"/>
    <property type="match status" value="1"/>
</dbReference>
<dbReference type="Proteomes" id="UP001165444">
    <property type="component" value="Unassembled WGS sequence"/>
</dbReference>
<gene>
    <name evidence="2" type="ORF">MUN53_03910</name>
</gene>
<dbReference type="Gene3D" id="2.40.128.720">
    <property type="match status" value="1"/>
</dbReference>
<protein>
    <submittedName>
        <fullName evidence="2">DUF3836 domain-containing protein</fullName>
    </submittedName>
</protein>
<dbReference type="PROSITE" id="PS51257">
    <property type="entry name" value="PROKAR_LIPOPROTEIN"/>
    <property type="match status" value="1"/>
</dbReference>
<feature type="chain" id="PRO_5045169434" evidence="1">
    <location>
        <begin position="26"/>
        <end position="137"/>
    </location>
</feature>
<keyword evidence="1" id="KW-0732">Signal</keyword>
<comment type="caution">
    <text evidence="2">The sequence shown here is derived from an EMBL/GenBank/DDBJ whole genome shotgun (WGS) entry which is preliminary data.</text>
</comment>
<feature type="signal peptide" evidence="1">
    <location>
        <begin position="1"/>
        <end position="25"/>
    </location>
</feature>
<accession>A0ABT0BYC7</accession>
<proteinExistence type="predicted"/>
<dbReference type="EMBL" id="JAKZMM010000007">
    <property type="protein sequence ID" value="MCJ2379759.1"/>
    <property type="molecule type" value="Genomic_DNA"/>
</dbReference>
<name>A0ABT0BYC7_9BACT</name>
<keyword evidence="3" id="KW-1185">Reference proteome</keyword>
<sequence length="137" mass="15853">MKTQSFSKSIITLALTFACGLVANAASPRNYLYDTKEENGLITSKTIFLQADNGMLDKQVKYEFVYNEAGKVAVKKAYRWSENEGKWLPFYQTNYTYDDKKQNIESTYGMWNKKTKQFDLNKQTMNIPASSYNEIFS</sequence>
<dbReference type="InterPro" id="IPR024339">
    <property type="entry name" value="DUF3836"/>
</dbReference>
<reference evidence="2 3" key="1">
    <citation type="submission" date="2022-03" db="EMBL/GenBank/DDBJ databases">
        <title>Parabacteroides sp. nov. isolated from swine feces.</title>
        <authorList>
            <person name="Bak J.E."/>
        </authorList>
    </citation>
    <scope>NUCLEOTIDE SEQUENCE [LARGE SCALE GENOMIC DNA]</scope>
    <source>
        <strain evidence="2 3">AGMB00274</strain>
    </source>
</reference>
<evidence type="ECO:0000256" key="1">
    <source>
        <dbReference type="SAM" id="SignalP"/>
    </source>
</evidence>
<evidence type="ECO:0000313" key="3">
    <source>
        <dbReference type="Proteomes" id="UP001165444"/>
    </source>
</evidence>
<evidence type="ECO:0000313" key="2">
    <source>
        <dbReference type="EMBL" id="MCJ2379759.1"/>
    </source>
</evidence>
<dbReference type="RefSeq" id="WP_022455698.1">
    <property type="nucleotide sequence ID" value="NZ_JAKZMM010000007.1"/>
</dbReference>
<organism evidence="2 3">
    <name type="scientific">Parabacteroides faecalis</name>
    <dbReference type="NCBI Taxonomy" id="2924040"/>
    <lineage>
        <taxon>Bacteria</taxon>
        <taxon>Pseudomonadati</taxon>
        <taxon>Bacteroidota</taxon>
        <taxon>Bacteroidia</taxon>
        <taxon>Bacteroidales</taxon>
        <taxon>Tannerellaceae</taxon>
        <taxon>Parabacteroides</taxon>
    </lineage>
</organism>